<dbReference type="SMART" id="SM00965">
    <property type="entry name" value="STN"/>
    <property type="match status" value="1"/>
</dbReference>
<keyword evidence="4 14" id="KW-1134">Transmembrane beta strand</keyword>
<feature type="domain" description="Secretin/TonB short N-terminal" evidence="18">
    <location>
        <begin position="56"/>
        <end position="107"/>
    </location>
</feature>
<evidence type="ECO:0000256" key="9">
    <source>
        <dbReference type="ARBA" id="ARBA00023065"/>
    </source>
</evidence>
<keyword evidence="8" id="KW-0408">Iron</keyword>
<dbReference type="InterPro" id="IPR037066">
    <property type="entry name" value="Plug_dom_sf"/>
</dbReference>
<dbReference type="AlphaFoldDB" id="A0A4Q7NJH6"/>
<feature type="signal peptide" evidence="17">
    <location>
        <begin position="1"/>
        <end position="23"/>
    </location>
</feature>
<dbReference type="GO" id="GO:0015891">
    <property type="term" value="P:siderophore transport"/>
    <property type="evidence" value="ECO:0007669"/>
    <property type="project" value="InterPro"/>
</dbReference>
<dbReference type="InterPro" id="IPR010105">
    <property type="entry name" value="TonB_sidphr_rcpt"/>
</dbReference>
<evidence type="ECO:0000313" key="19">
    <source>
        <dbReference type="EMBL" id="RZS84660.1"/>
    </source>
</evidence>
<evidence type="ECO:0000256" key="6">
    <source>
        <dbReference type="ARBA" id="ARBA00022692"/>
    </source>
</evidence>
<gene>
    <name evidence="19" type="ORF">EV675_0677</name>
</gene>
<dbReference type="PROSITE" id="PS01156">
    <property type="entry name" value="TONB_DEPENDENT_REC_2"/>
    <property type="match status" value="1"/>
</dbReference>
<protein>
    <submittedName>
        <fullName evidence="19">Iron complex outermembrane receptor protein</fullName>
    </submittedName>
</protein>
<evidence type="ECO:0000256" key="2">
    <source>
        <dbReference type="ARBA" id="ARBA00009810"/>
    </source>
</evidence>
<dbReference type="Gene3D" id="2.40.170.20">
    <property type="entry name" value="TonB-dependent receptor, beta-barrel domain"/>
    <property type="match status" value="1"/>
</dbReference>
<name>A0A4Q7NJH6_9BURK</name>
<evidence type="ECO:0000256" key="12">
    <source>
        <dbReference type="ARBA" id="ARBA00023170"/>
    </source>
</evidence>
<evidence type="ECO:0000256" key="4">
    <source>
        <dbReference type="ARBA" id="ARBA00022452"/>
    </source>
</evidence>
<comment type="similarity">
    <text evidence="2 14 16">Belongs to the TonB-dependent receptor family.</text>
</comment>
<reference evidence="19 20" key="1">
    <citation type="submission" date="2019-02" db="EMBL/GenBank/DDBJ databases">
        <title>Genomic Encyclopedia of Type Strains, Phase IV (KMG-IV): sequencing the most valuable type-strain genomes for metagenomic binning, comparative biology and taxonomic classification.</title>
        <authorList>
            <person name="Goeker M."/>
        </authorList>
    </citation>
    <scope>NUCLEOTIDE SEQUENCE [LARGE SCALE GENOMIC DNA]</scope>
    <source>
        <strain evidence="19 20">K24</strain>
    </source>
</reference>
<dbReference type="Proteomes" id="UP000292445">
    <property type="component" value="Unassembled WGS sequence"/>
</dbReference>
<dbReference type="InterPro" id="IPR011662">
    <property type="entry name" value="Secretin/TonB_short_N"/>
</dbReference>
<dbReference type="InterPro" id="IPR000531">
    <property type="entry name" value="Beta-barrel_TonB"/>
</dbReference>
<accession>A0A4Q7NJH6</accession>
<dbReference type="PANTHER" id="PTHR32552">
    <property type="entry name" value="FERRICHROME IRON RECEPTOR-RELATED"/>
    <property type="match status" value="1"/>
</dbReference>
<evidence type="ECO:0000256" key="14">
    <source>
        <dbReference type="PROSITE-ProRule" id="PRU01360"/>
    </source>
</evidence>
<dbReference type="EMBL" id="SGXC01000001">
    <property type="protein sequence ID" value="RZS84660.1"/>
    <property type="molecule type" value="Genomic_DNA"/>
</dbReference>
<keyword evidence="10 16" id="KW-0798">TonB box</keyword>
<evidence type="ECO:0000256" key="8">
    <source>
        <dbReference type="ARBA" id="ARBA00023004"/>
    </source>
</evidence>
<evidence type="ECO:0000259" key="18">
    <source>
        <dbReference type="SMART" id="SM00965"/>
    </source>
</evidence>
<dbReference type="RefSeq" id="WP_165404409.1">
    <property type="nucleotide sequence ID" value="NZ_SGXC01000001.1"/>
</dbReference>
<evidence type="ECO:0000256" key="1">
    <source>
        <dbReference type="ARBA" id="ARBA00004571"/>
    </source>
</evidence>
<evidence type="ECO:0000256" key="16">
    <source>
        <dbReference type="RuleBase" id="RU003357"/>
    </source>
</evidence>
<evidence type="ECO:0000313" key="20">
    <source>
        <dbReference type="Proteomes" id="UP000292445"/>
    </source>
</evidence>
<dbReference type="Pfam" id="PF00593">
    <property type="entry name" value="TonB_dep_Rec_b-barrel"/>
    <property type="match status" value="1"/>
</dbReference>
<evidence type="ECO:0000256" key="15">
    <source>
        <dbReference type="PROSITE-ProRule" id="PRU10144"/>
    </source>
</evidence>
<keyword evidence="5" id="KW-0410">Iron transport</keyword>
<feature type="chain" id="PRO_5020986256" evidence="17">
    <location>
        <begin position="24"/>
        <end position="793"/>
    </location>
</feature>
<dbReference type="PROSITE" id="PS52016">
    <property type="entry name" value="TONB_DEPENDENT_REC_3"/>
    <property type="match status" value="1"/>
</dbReference>
<dbReference type="Pfam" id="PF07660">
    <property type="entry name" value="STN"/>
    <property type="match status" value="1"/>
</dbReference>
<keyword evidence="11 14" id="KW-0472">Membrane</keyword>
<dbReference type="InterPro" id="IPR012910">
    <property type="entry name" value="Plug_dom"/>
</dbReference>
<keyword evidence="9" id="KW-0406">Ion transport</keyword>
<dbReference type="Gene3D" id="3.55.50.30">
    <property type="match status" value="1"/>
</dbReference>
<sequence>MAPFLLACAVGAAGLLPAGSVRAQPQPALASTPVDLSLPAQPLARTLAALSRQFGVSIGGEAGLLDGRQAPALNGALTLEQALRHALEGSGLVAVRSGASAMTVVRGSDAVTTLPAVTVTARADALGGERPPAYAGGLVARGGGLGLLGDTDFMDTPFNVVSYTAQAVEDQLPRSVASFLARNDASVRVVGGEGDSTDTLRIRGFDLATDEIAFNGLPGLLAQYRSAAEFMDRIEVLKGPGAMLSGMSPSGAAGGAVNILTKRADDAPLTRLTTSYFSDSRIGLHADVGRRFGADGEFGVRVNGVLRRGDTARDHQDEQMGMGAVALDYRGQRLRASLDYVKQSHRGHAVRTVLSSFAVAPGVSLPAPAGSTNFGQPWSYLRSGDETLAARVEYDLADDATAYAAIGRSRGWHGGIGGNIYLMSADGDTTQNAAASAFDLHTTSAEAGVRGRLRTGPVSHRWALSANTLKRDVAYGFSTSVATFESNIYDPVIYPQPDGIPGVAAQPASQTRLRSIGFADTLGFADDRILLTLGLRHQQVKVQNFPATAGQYDESAVTPLAGIVVKPWDNVSLYANYVEGLAQGGTAPDGVANAGQVLKPLKTRQAEVGIKRDWGRLATSVSLFQIRKPSGLLDPATNRYEANGEQRHRGVELNVWGEVTPGLRMLGSLAWMDAEMTRTNSAATTGKDPVGVPRMTANVGLEWDVPALAGVTLTAAAIHTGSVYADGANATRVSGWTRFDFGARWATRVMDRNVTFRAMLENAFDKRYWTIGTWQSAYLGLPRAVVLSATIDF</sequence>
<dbReference type="Pfam" id="PF07715">
    <property type="entry name" value="Plug"/>
    <property type="match status" value="1"/>
</dbReference>
<proteinExistence type="inferred from homology"/>
<evidence type="ECO:0000256" key="17">
    <source>
        <dbReference type="SAM" id="SignalP"/>
    </source>
</evidence>
<dbReference type="SUPFAM" id="SSF56935">
    <property type="entry name" value="Porins"/>
    <property type="match status" value="1"/>
</dbReference>
<dbReference type="InterPro" id="IPR010917">
    <property type="entry name" value="TonB_rcpt_CS"/>
</dbReference>
<dbReference type="CDD" id="cd01347">
    <property type="entry name" value="ligand_gated_channel"/>
    <property type="match status" value="1"/>
</dbReference>
<evidence type="ECO:0000256" key="3">
    <source>
        <dbReference type="ARBA" id="ARBA00022448"/>
    </source>
</evidence>
<keyword evidence="7 17" id="KW-0732">Signal</keyword>
<evidence type="ECO:0000256" key="10">
    <source>
        <dbReference type="ARBA" id="ARBA00023077"/>
    </source>
</evidence>
<comment type="subcellular location">
    <subcellularLocation>
        <location evidence="1 14">Cell outer membrane</location>
        <topology evidence="1 14">Multi-pass membrane protein</topology>
    </subcellularLocation>
</comment>
<evidence type="ECO:0000256" key="5">
    <source>
        <dbReference type="ARBA" id="ARBA00022496"/>
    </source>
</evidence>
<keyword evidence="12 19" id="KW-0675">Receptor</keyword>
<organism evidence="19 20">
    <name type="scientific">Pigmentiphaga kullae</name>
    <dbReference type="NCBI Taxonomy" id="151784"/>
    <lineage>
        <taxon>Bacteria</taxon>
        <taxon>Pseudomonadati</taxon>
        <taxon>Pseudomonadota</taxon>
        <taxon>Betaproteobacteria</taxon>
        <taxon>Burkholderiales</taxon>
        <taxon>Alcaligenaceae</taxon>
        <taxon>Pigmentiphaga</taxon>
    </lineage>
</organism>
<evidence type="ECO:0000256" key="11">
    <source>
        <dbReference type="ARBA" id="ARBA00023136"/>
    </source>
</evidence>
<dbReference type="GO" id="GO:0015344">
    <property type="term" value="F:siderophore uptake transmembrane transporter activity"/>
    <property type="evidence" value="ECO:0007669"/>
    <property type="project" value="TreeGrafter"/>
</dbReference>
<dbReference type="NCBIfam" id="TIGR01783">
    <property type="entry name" value="TonB-siderophor"/>
    <property type="match status" value="1"/>
</dbReference>
<dbReference type="InterPro" id="IPR039426">
    <property type="entry name" value="TonB-dep_rcpt-like"/>
</dbReference>
<dbReference type="Gene3D" id="2.170.130.10">
    <property type="entry name" value="TonB-dependent receptor, plug domain"/>
    <property type="match status" value="1"/>
</dbReference>
<keyword evidence="6 14" id="KW-0812">Transmembrane</keyword>
<dbReference type="GO" id="GO:0038023">
    <property type="term" value="F:signaling receptor activity"/>
    <property type="evidence" value="ECO:0007669"/>
    <property type="project" value="InterPro"/>
</dbReference>
<feature type="short sequence motif" description="TonB C-terminal box" evidence="15">
    <location>
        <begin position="776"/>
        <end position="793"/>
    </location>
</feature>
<dbReference type="PANTHER" id="PTHR32552:SF82">
    <property type="entry name" value="FCUA PROTEIN"/>
    <property type="match status" value="1"/>
</dbReference>
<comment type="caution">
    <text evidence="19">The sequence shown here is derived from an EMBL/GenBank/DDBJ whole genome shotgun (WGS) entry which is preliminary data.</text>
</comment>
<evidence type="ECO:0000256" key="7">
    <source>
        <dbReference type="ARBA" id="ARBA00022729"/>
    </source>
</evidence>
<dbReference type="InterPro" id="IPR036942">
    <property type="entry name" value="Beta-barrel_TonB_sf"/>
</dbReference>
<dbReference type="GO" id="GO:0009279">
    <property type="term" value="C:cell outer membrane"/>
    <property type="evidence" value="ECO:0007669"/>
    <property type="project" value="UniProtKB-SubCell"/>
</dbReference>
<keyword evidence="20" id="KW-1185">Reference proteome</keyword>
<keyword evidence="3 14" id="KW-0813">Transport</keyword>
<evidence type="ECO:0000256" key="13">
    <source>
        <dbReference type="ARBA" id="ARBA00023237"/>
    </source>
</evidence>
<keyword evidence="13 14" id="KW-0998">Cell outer membrane</keyword>